<evidence type="ECO:0000259" key="3">
    <source>
        <dbReference type="Pfam" id="PF19016"/>
    </source>
</evidence>
<dbReference type="PANTHER" id="PTHR22545">
    <property type="entry name" value="CENTROSOMAL PROTEIN OF 95 KDA"/>
    <property type="match status" value="1"/>
</dbReference>
<dbReference type="EMBL" id="BC081157">
    <property type="protein sequence ID" value="AAH81157.1"/>
    <property type="molecule type" value="mRNA"/>
</dbReference>
<dbReference type="InterPro" id="IPR036872">
    <property type="entry name" value="CH_dom_sf"/>
</dbReference>
<dbReference type="KEGG" id="xla:447562"/>
<feature type="region of interest" description="Disordered" evidence="2">
    <location>
        <begin position="205"/>
        <end position="228"/>
    </location>
</feature>
<dbReference type="GeneID" id="447562"/>
<sequence>MGTQESEWVDVANRLLTKCHINLQVQEVSECDAHVFVALYEAILGEKVPDLIPEPQNPETNAHNVQSVIDSLALDYLQVSLSHITGENIVNGDTESVQNLLEIFDGLLEYLTEQISEASSQNGEDSDGRDFSQRRQNDEVPKGQEELLPTLKPPPLTGSPALSSDIFVPSWEVDGSESTAELIRLGDTAQTFTWRGLRAAYVQREEEKPVPKQQSGEHDERLPHSSPCVSSHKVVERCDAMNGFSELRPCNEDLLPAIPLNHPYQPIEGRPSTTSREAVGSRGPSLVQFQRPVSEESLPSTRGPQVAAAVDSRPGKLPDGTETREGQNGKSISPCQKKVAFRTLPDIRLMTLRSTLSDCENGVSDKAEEEGEETDSTMLQEIGEEYTAPGSRHSFFHSRASDSMLSSITEEPFSVQRARNRLSEQELQEMSEKLSHKLDELDLMLKKALGSQTSVGEIKEEDKLSQHSDSIMEFRRKKQLQALQSSRKHQNRPRSLSSSPTPLSPPHHNLCAQFEDALHREAKGETGKIRRGVQKEMDLQRMKSRLLTNAYEEHLKDLAEREQVQLSKLKAKLKKTEEDCEENMFKEPMKKSQPEKVYSVNQIVCTPKGSKITAVRTQPRKAARMKIKENDLLPQLLDEFPFLQISPHTLRRMWNGQMSQVERLTRASQEDDRSERRLQTEVEEAQKKHDLLVDIIRKEQGQNQRLKDFRERIRLQKSAQNKMKENRQQAARAKRYYEDYHVQLRAKLMRARTREERLFKKLFEEGLELQKERLQEIRTYTREQREEQRKRHKDELDSMENYYKDQFSMLAEAVTHERQEIQAQEKAQAKTLHKIKRELRGKMEKEIQDLQEMIVRTDEDAFFRELEAERLKRRLQMASFHYSKSQCMQ</sequence>
<feature type="region of interest" description="Disordered" evidence="2">
    <location>
        <begin position="262"/>
        <end position="334"/>
    </location>
</feature>
<dbReference type="PANTHER" id="PTHR22545:SF0">
    <property type="entry name" value="CENTROSOMAL PROTEIN OF 95 KDA"/>
    <property type="match status" value="1"/>
</dbReference>
<reference evidence="6" key="3">
    <citation type="submission" date="2025-04" db="UniProtKB">
        <authorList>
            <consortium name="RefSeq"/>
        </authorList>
    </citation>
    <scope>IDENTIFICATION</scope>
</reference>
<dbReference type="SUPFAM" id="SSF47576">
    <property type="entry name" value="Calponin-homology domain, CH-domain"/>
    <property type="match status" value="1"/>
</dbReference>
<name>Q66IW9_XENLA</name>
<evidence type="ECO:0000313" key="6">
    <source>
        <dbReference type="RefSeq" id="NP_001087738.1"/>
    </source>
</evidence>
<evidence type="ECO:0000313" key="5">
    <source>
        <dbReference type="Proteomes" id="UP000186698"/>
    </source>
</evidence>
<dbReference type="GO" id="GO:0005813">
    <property type="term" value="C:centrosome"/>
    <property type="evidence" value="ECO:0007669"/>
    <property type="project" value="InterPro"/>
</dbReference>
<feature type="compositionally biased region" description="Basic and acidic residues" evidence="2">
    <location>
        <begin position="313"/>
        <end position="327"/>
    </location>
</feature>
<feature type="compositionally biased region" description="Basic and acidic residues" evidence="2">
    <location>
        <begin position="205"/>
        <end position="223"/>
    </location>
</feature>
<gene>
    <name evidence="6 7" type="primary">cep95.L</name>
    <name evidence="6" type="synonym">ccdc45</name>
    <name evidence="6" type="synonym">cep95</name>
    <name evidence="4" type="synonym">MGC84244</name>
</gene>
<keyword evidence="1" id="KW-0175">Coiled coil</keyword>
<reference evidence="4" key="2">
    <citation type="submission" date="2004-08" db="EMBL/GenBank/DDBJ databases">
        <authorList>
            <consortium name="NIH - Xenopus Gene Collection (XGC) project"/>
        </authorList>
    </citation>
    <scope>NUCLEOTIDE SEQUENCE [LARGE SCALE MRNA]</scope>
    <source>
        <tissue evidence="4">Brain</tissue>
    </source>
</reference>
<dbReference type="RefSeq" id="NP_001087738.1">
    <property type="nucleotide sequence ID" value="NM_001094269.1"/>
</dbReference>
<keyword evidence="5" id="KW-1185">Reference proteome</keyword>
<dbReference type="CTD" id="447562"/>
<dbReference type="AGR" id="Xenbase:XB-GENE-962349"/>
<protein>
    <submittedName>
        <fullName evidence="6">Centrosomal protein 95kDa L homeolog</fullName>
    </submittedName>
    <submittedName>
        <fullName evidence="4">MGC84244 protein</fullName>
    </submittedName>
</protein>
<feature type="coiled-coil region" evidence="1">
    <location>
        <begin position="552"/>
        <end position="579"/>
    </location>
</feature>
<dbReference type="AlphaFoldDB" id="Q66IW9"/>
<dbReference type="GO" id="GO:0000922">
    <property type="term" value="C:spindle pole"/>
    <property type="evidence" value="ECO:0000318"/>
    <property type="project" value="GO_Central"/>
</dbReference>
<organism evidence="4">
    <name type="scientific">Xenopus laevis</name>
    <name type="common">African clawed frog</name>
    <dbReference type="NCBI Taxonomy" id="8355"/>
    <lineage>
        <taxon>Eukaryota</taxon>
        <taxon>Metazoa</taxon>
        <taxon>Chordata</taxon>
        <taxon>Craniata</taxon>
        <taxon>Vertebrata</taxon>
        <taxon>Euteleostomi</taxon>
        <taxon>Amphibia</taxon>
        <taxon>Batrachia</taxon>
        <taxon>Anura</taxon>
        <taxon>Pipoidea</taxon>
        <taxon>Pipidae</taxon>
        <taxon>Xenopodinae</taxon>
        <taxon>Xenopus</taxon>
        <taxon>Xenopus</taxon>
    </lineage>
</organism>
<accession>Q66IW9</accession>
<dbReference type="Pfam" id="PF19016">
    <property type="entry name" value="DUF5745"/>
    <property type="match status" value="1"/>
</dbReference>
<dbReference type="InterPro" id="IPR026619">
    <property type="entry name" value="CEP95"/>
</dbReference>
<dbReference type="InterPro" id="IPR044039">
    <property type="entry name" value="DUF5745"/>
</dbReference>
<reference evidence="6" key="1">
    <citation type="journal article" date="2002" name="Dev. Dyn.">
        <title>Genetic and genomic tools for Xenopus research: The NIH Xenopus initiative.</title>
        <authorList>
            <person name="Klein S.L."/>
            <person name="Strausberg R.L."/>
            <person name="Wagner L."/>
            <person name="Pontius J."/>
            <person name="Clifton S.W."/>
            <person name="Richardson P."/>
        </authorList>
    </citation>
    <scope>NUCLEOTIDE SEQUENCE</scope>
</reference>
<evidence type="ECO:0000256" key="2">
    <source>
        <dbReference type="SAM" id="MobiDB-lite"/>
    </source>
</evidence>
<evidence type="ECO:0000256" key="1">
    <source>
        <dbReference type="SAM" id="Coils"/>
    </source>
</evidence>
<dbReference type="Xenbase" id="XB-GENE-962349">
    <property type="gene designation" value="cep95.L"/>
</dbReference>
<feature type="domain" description="DUF5745" evidence="3">
    <location>
        <begin position="48"/>
        <end position="107"/>
    </location>
</feature>
<dbReference type="DNASU" id="447562"/>
<dbReference type="OrthoDB" id="545730at2759"/>
<dbReference type="Bgee" id="447562">
    <property type="expression patterns" value="Expressed in blastula and 19 other cell types or tissues"/>
</dbReference>
<proteinExistence type="evidence at transcript level"/>
<feature type="region of interest" description="Disordered" evidence="2">
    <location>
        <begin position="480"/>
        <end position="509"/>
    </location>
</feature>
<evidence type="ECO:0000313" key="7">
    <source>
        <dbReference type="Xenbase" id="XB-GENE-962349"/>
    </source>
</evidence>
<evidence type="ECO:0000313" key="4">
    <source>
        <dbReference type="EMBL" id="AAH81157.1"/>
    </source>
</evidence>
<dbReference type="Gene3D" id="1.10.418.10">
    <property type="entry name" value="Calponin-like domain"/>
    <property type="match status" value="1"/>
</dbReference>
<feature type="region of interest" description="Disordered" evidence="2">
    <location>
        <begin position="117"/>
        <end position="159"/>
    </location>
</feature>
<feature type="compositionally biased region" description="Basic and acidic residues" evidence="2">
    <location>
        <begin position="126"/>
        <end position="145"/>
    </location>
</feature>
<dbReference type="Proteomes" id="UP000186698">
    <property type="component" value="Chromosome 9_10L"/>
</dbReference>